<dbReference type="EMBL" id="RJVU01017170">
    <property type="protein sequence ID" value="ROL52219.1"/>
    <property type="molecule type" value="Genomic_DNA"/>
</dbReference>
<proteinExistence type="predicted"/>
<name>A0A3N0Z102_ANAGA</name>
<evidence type="ECO:0000313" key="2">
    <source>
        <dbReference type="Proteomes" id="UP000281406"/>
    </source>
</evidence>
<organism evidence="1 2">
    <name type="scientific">Anabarilius grahami</name>
    <name type="common">Kanglang fish</name>
    <name type="synonym">Barilius grahami</name>
    <dbReference type="NCBI Taxonomy" id="495550"/>
    <lineage>
        <taxon>Eukaryota</taxon>
        <taxon>Metazoa</taxon>
        <taxon>Chordata</taxon>
        <taxon>Craniata</taxon>
        <taxon>Vertebrata</taxon>
        <taxon>Euteleostomi</taxon>
        <taxon>Actinopterygii</taxon>
        <taxon>Neopterygii</taxon>
        <taxon>Teleostei</taxon>
        <taxon>Ostariophysi</taxon>
        <taxon>Cypriniformes</taxon>
        <taxon>Xenocyprididae</taxon>
        <taxon>Xenocypridinae</taxon>
        <taxon>Xenocypridinae incertae sedis</taxon>
        <taxon>Anabarilius</taxon>
    </lineage>
</organism>
<accession>A0A3N0Z102</accession>
<sequence length="67" mass="7600">MDVRSGGNEADSVSFRLITSEYAFENPWGYKESFEETDRDSCSPGTLASKSALSRSHLRMLFQGWFN</sequence>
<dbReference type="Proteomes" id="UP000281406">
    <property type="component" value="Unassembled WGS sequence"/>
</dbReference>
<reference evidence="1 2" key="1">
    <citation type="submission" date="2018-10" db="EMBL/GenBank/DDBJ databases">
        <title>Genome assembly for a Yunnan-Guizhou Plateau 3E fish, Anabarilius grahami (Regan), and its evolutionary and genetic applications.</title>
        <authorList>
            <person name="Jiang W."/>
        </authorList>
    </citation>
    <scope>NUCLEOTIDE SEQUENCE [LARGE SCALE GENOMIC DNA]</scope>
    <source>
        <strain evidence="1">AG-KIZ</strain>
        <tissue evidence="1">Muscle</tissue>
    </source>
</reference>
<protein>
    <submittedName>
        <fullName evidence="1">Uncharacterized protein</fullName>
    </submittedName>
</protein>
<dbReference type="AlphaFoldDB" id="A0A3N0Z102"/>
<comment type="caution">
    <text evidence="1">The sequence shown here is derived from an EMBL/GenBank/DDBJ whole genome shotgun (WGS) entry which is preliminary data.</text>
</comment>
<keyword evidence="2" id="KW-1185">Reference proteome</keyword>
<gene>
    <name evidence="1" type="ORF">DPX16_8623</name>
</gene>
<evidence type="ECO:0000313" key="1">
    <source>
        <dbReference type="EMBL" id="ROL52219.1"/>
    </source>
</evidence>